<keyword evidence="2" id="KW-1003">Cell membrane</keyword>
<dbReference type="KEGG" id="cgh:CGC50_12210"/>
<protein>
    <submittedName>
        <fullName evidence="9">Biopolymer transporter ExbB</fullName>
    </submittedName>
</protein>
<reference evidence="10" key="1">
    <citation type="submission" date="2017-06" db="EMBL/GenBank/DDBJ databases">
        <title>Capnocytophaga spp. assemblies.</title>
        <authorList>
            <person name="Gulvik C.A."/>
        </authorList>
    </citation>
    <scope>NUCLEOTIDE SEQUENCE [LARGE SCALE GENOMIC DNA]</scope>
    <source>
        <strain evidence="10">H1496</strain>
    </source>
</reference>
<dbReference type="GO" id="GO:0017038">
    <property type="term" value="P:protein import"/>
    <property type="evidence" value="ECO:0007669"/>
    <property type="project" value="TreeGrafter"/>
</dbReference>
<dbReference type="EMBL" id="CP022386">
    <property type="protein sequence ID" value="ATA87822.1"/>
    <property type="molecule type" value="Genomic_DNA"/>
</dbReference>
<dbReference type="InterPro" id="IPR002898">
    <property type="entry name" value="MotA_ExbB_proton_chnl"/>
</dbReference>
<keyword evidence="6" id="KW-0813">Transport</keyword>
<dbReference type="AlphaFoldDB" id="A0A250FRK9"/>
<comment type="subcellular location">
    <subcellularLocation>
        <location evidence="1">Cell membrane</location>
        <topology evidence="1">Multi-pass membrane protein</topology>
    </subcellularLocation>
    <subcellularLocation>
        <location evidence="6">Membrane</location>
        <topology evidence="6">Multi-pass membrane protein</topology>
    </subcellularLocation>
</comment>
<gene>
    <name evidence="9" type="ORF">CGC50_12210</name>
</gene>
<evidence type="ECO:0000256" key="7">
    <source>
        <dbReference type="SAM" id="Phobius"/>
    </source>
</evidence>
<dbReference type="RefSeq" id="WP_095911018.1">
    <property type="nucleotide sequence ID" value="NZ_CP022386.1"/>
</dbReference>
<evidence type="ECO:0000256" key="1">
    <source>
        <dbReference type="ARBA" id="ARBA00004651"/>
    </source>
</evidence>
<name>A0A250FRK9_9FLAO</name>
<evidence type="ECO:0000256" key="4">
    <source>
        <dbReference type="ARBA" id="ARBA00022989"/>
    </source>
</evidence>
<evidence type="ECO:0000256" key="6">
    <source>
        <dbReference type="RuleBase" id="RU004057"/>
    </source>
</evidence>
<dbReference type="Pfam" id="PF01618">
    <property type="entry name" value="MotA_ExbB"/>
    <property type="match status" value="1"/>
</dbReference>
<keyword evidence="4 7" id="KW-1133">Transmembrane helix</keyword>
<keyword evidence="5 7" id="KW-0472">Membrane</keyword>
<proteinExistence type="inferred from homology"/>
<comment type="similarity">
    <text evidence="6">Belongs to the exbB/tolQ family.</text>
</comment>
<evidence type="ECO:0000259" key="8">
    <source>
        <dbReference type="Pfam" id="PF01618"/>
    </source>
</evidence>
<dbReference type="PANTHER" id="PTHR30625">
    <property type="entry name" value="PROTEIN TOLQ"/>
    <property type="match status" value="1"/>
</dbReference>
<evidence type="ECO:0000313" key="10">
    <source>
        <dbReference type="Proteomes" id="UP000217250"/>
    </source>
</evidence>
<accession>A0A250FRK9</accession>
<dbReference type="GO" id="GO:0005886">
    <property type="term" value="C:plasma membrane"/>
    <property type="evidence" value="ECO:0007669"/>
    <property type="project" value="UniProtKB-SubCell"/>
</dbReference>
<feature type="transmembrane region" description="Helical" evidence="7">
    <location>
        <begin position="136"/>
        <end position="160"/>
    </location>
</feature>
<feature type="transmembrane region" description="Helical" evidence="7">
    <location>
        <begin position="180"/>
        <end position="202"/>
    </location>
</feature>
<dbReference type="InterPro" id="IPR050790">
    <property type="entry name" value="ExbB/TolQ_transport"/>
</dbReference>
<evidence type="ECO:0000256" key="5">
    <source>
        <dbReference type="ARBA" id="ARBA00023136"/>
    </source>
</evidence>
<dbReference type="OrthoDB" id="4045at2"/>
<keyword evidence="3 7" id="KW-0812">Transmembrane</keyword>
<dbReference type="Proteomes" id="UP000217250">
    <property type="component" value="Chromosome"/>
</dbReference>
<evidence type="ECO:0000256" key="3">
    <source>
        <dbReference type="ARBA" id="ARBA00022692"/>
    </source>
</evidence>
<feature type="transmembrane region" description="Helical" evidence="7">
    <location>
        <begin position="34"/>
        <end position="56"/>
    </location>
</feature>
<dbReference type="GeneID" id="84809298"/>
<sequence length="231" mass="24770">MLLLQANTLADAGQPSAEVQEESLSIMDLIFNGGLANTIIIGILFLMLAMSLYIYFERSFAIGAAKKIDSNFMNIIRDNISSGRIEAAKNLCYQYNNPVARLVAKGISRIGKPIDDIHKAIENAGSLEVYKLEKNVSLLATLAGVGPMIGFLGTVVGMVMSFHAMATSGGQADMSILAGGIYTAMTTTVAGLIVGIVAYLAYNHLVMRINNVTQKLEATTVDFLDMLNEPV</sequence>
<keyword evidence="6" id="KW-0653">Protein transport</keyword>
<evidence type="ECO:0000313" key="9">
    <source>
        <dbReference type="EMBL" id="ATA87822.1"/>
    </source>
</evidence>
<dbReference type="PANTHER" id="PTHR30625:SF17">
    <property type="entry name" value="TOLQ-RELATED"/>
    <property type="match status" value="1"/>
</dbReference>
<feature type="domain" description="MotA/TolQ/ExbB proton channel" evidence="8">
    <location>
        <begin position="96"/>
        <end position="217"/>
    </location>
</feature>
<evidence type="ECO:0000256" key="2">
    <source>
        <dbReference type="ARBA" id="ARBA00022475"/>
    </source>
</evidence>
<organism evidence="9 10">
    <name type="scientific">Capnocytophaga gingivalis</name>
    <dbReference type="NCBI Taxonomy" id="1017"/>
    <lineage>
        <taxon>Bacteria</taxon>
        <taxon>Pseudomonadati</taxon>
        <taxon>Bacteroidota</taxon>
        <taxon>Flavobacteriia</taxon>
        <taxon>Flavobacteriales</taxon>
        <taxon>Flavobacteriaceae</taxon>
        <taxon>Capnocytophaga</taxon>
    </lineage>
</organism>